<accession>A0A3A4R8B4</accession>
<comment type="caution">
    <text evidence="11">The sequence shown here is derived from an EMBL/GenBank/DDBJ whole genome shotgun (WGS) entry which is preliminary data.</text>
</comment>
<dbReference type="EMBL" id="QZJZ01000015">
    <property type="protein sequence ID" value="RJP61236.1"/>
    <property type="molecule type" value="Genomic_DNA"/>
</dbReference>
<sequence>MPEENDVTQAQPKKKSSLKLVLIGLIVMILVPVIGFGIAAKVLMSDSEKKTDSLEDNEMGEVYPLETIVVNIANTHGTRYLRAGITFEVSGKEVIKELDKRNSQVTDILIMILSNKELNDLIDTAGKNQIRREILDKVNAKLTDGKLKNIYFTEFVIQ</sequence>
<evidence type="ECO:0000256" key="4">
    <source>
        <dbReference type="ARBA" id="ARBA00022475"/>
    </source>
</evidence>
<protein>
    <recommendedName>
        <fullName evidence="10">Flagellar protein FliL</fullName>
    </recommendedName>
</protein>
<dbReference type="GO" id="GO:0071978">
    <property type="term" value="P:bacterial-type flagellum-dependent swarming motility"/>
    <property type="evidence" value="ECO:0007669"/>
    <property type="project" value="TreeGrafter"/>
</dbReference>
<gene>
    <name evidence="11" type="ORF">C4541_02555</name>
</gene>
<keyword evidence="6 10" id="KW-0812">Transmembrane</keyword>
<dbReference type="PANTHER" id="PTHR35091:SF2">
    <property type="entry name" value="FLAGELLAR PROTEIN FLIL"/>
    <property type="match status" value="1"/>
</dbReference>
<keyword evidence="4 10" id="KW-1003">Cell membrane</keyword>
<evidence type="ECO:0000256" key="5">
    <source>
        <dbReference type="ARBA" id="ARBA00022500"/>
    </source>
</evidence>
<dbReference type="InterPro" id="IPR005503">
    <property type="entry name" value="FliL"/>
</dbReference>
<dbReference type="GO" id="GO:0006935">
    <property type="term" value="P:chemotaxis"/>
    <property type="evidence" value="ECO:0007669"/>
    <property type="project" value="UniProtKB-KW"/>
</dbReference>
<dbReference type="GO" id="GO:0005886">
    <property type="term" value="C:plasma membrane"/>
    <property type="evidence" value="ECO:0007669"/>
    <property type="project" value="UniProtKB-SubCell"/>
</dbReference>
<evidence type="ECO:0000256" key="6">
    <source>
        <dbReference type="ARBA" id="ARBA00022692"/>
    </source>
</evidence>
<organism evidence="11 12">
    <name type="scientific">Candidatus Auribacter fodinae</name>
    <dbReference type="NCBI Taxonomy" id="2093366"/>
    <lineage>
        <taxon>Bacteria</taxon>
        <taxon>Pseudomonadati</taxon>
        <taxon>Candidatus Auribacterota</taxon>
        <taxon>Candidatus Auribacteria</taxon>
        <taxon>Candidatus Auribacterales</taxon>
        <taxon>Candidatus Auribacteraceae</taxon>
        <taxon>Candidatus Auribacter</taxon>
    </lineage>
</organism>
<keyword evidence="8 10" id="KW-1133">Transmembrane helix</keyword>
<comment type="similarity">
    <text evidence="3 10">Belongs to the FliL family.</text>
</comment>
<evidence type="ECO:0000256" key="2">
    <source>
        <dbReference type="ARBA" id="ARBA00004162"/>
    </source>
</evidence>
<dbReference type="AlphaFoldDB" id="A0A3A4R8B4"/>
<evidence type="ECO:0000256" key="8">
    <source>
        <dbReference type="ARBA" id="ARBA00022989"/>
    </source>
</evidence>
<evidence type="ECO:0000313" key="11">
    <source>
        <dbReference type="EMBL" id="RJP61236.1"/>
    </source>
</evidence>
<evidence type="ECO:0000256" key="9">
    <source>
        <dbReference type="ARBA" id="ARBA00023136"/>
    </source>
</evidence>
<keyword evidence="5 10" id="KW-0145">Chemotaxis</keyword>
<feature type="transmembrane region" description="Helical" evidence="10">
    <location>
        <begin position="20"/>
        <end position="40"/>
    </location>
</feature>
<evidence type="ECO:0000313" key="12">
    <source>
        <dbReference type="Proteomes" id="UP000266426"/>
    </source>
</evidence>
<evidence type="ECO:0000256" key="1">
    <source>
        <dbReference type="ARBA" id="ARBA00002254"/>
    </source>
</evidence>
<dbReference type="Pfam" id="PF03748">
    <property type="entry name" value="FliL"/>
    <property type="match status" value="1"/>
</dbReference>
<evidence type="ECO:0000256" key="7">
    <source>
        <dbReference type="ARBA" id="ARBA00022779"/>
    </source>
</evidence>
<keyword evidence="7 10" id="KW-0283">Flagellar rotation</keyword>
<evidence type="ECO:0000256" key="10">
    <source>
        <dbReference type="RuleBase" id="RU364125"/>
    </source>
</evidence>
<proteinExistence type="inferred from homology"/>
<dbReference type="Proteomes" id="UP000266426">
    <property type="component" value="Unassembled WGS sequence"/>
</dbReference>
<reference evidence="11 12" key="1">
    <citation type="journal article" date="2017" name="ISME J.">
        <title>Energy and carbon metabolisms in a deep terrestrial subsurface fluid microbial community.</title>
        <authorList>
            <person name="Momper L."/>
            <person name="Jungbluth S.P."/>
            <person name="Lee M.D."/>
            <person name="Amend J.P."/>
        </authorList>
    </citation>
    <scope>NUCLEOTIDE SEQUENCE [LARGE SCALE GENOMIC DNA]</scope>
    <source>
        <strain evidence="11">SURF_26</strain>
    </source>
</reference>
<comment type="subcellular location">
    <subcellularLocation>
        <location evidence="2">Cell membrane</location>
        <topology evidence="2">Single-pass membrane protein</topology>
    </subcellularLocation>
</comment>
<dbReference type="PANTHER" id="PTHR35091">
    <property type="entry name" value="FLAGELLAR PROTEIN FLIL"/>
    <property type="match status" value="1"/>
</dbReference>
<comment type="function">
    <text evidence="1 10">Controls the rotational direction of flagella during chemotaxis.</text>
</comment>
<evidence type="ECO:0000256" key="3">
    <source>
        <dbReference type="ARBA" id="ARBA00008281"/>
    </source>
</evidence>
<name>A0A3A4R8B4_9BACT</name>
<dbReference type="GO" id="GO:0009425">
    <property type="term" value="C:bacterial-type flagellum basal body"/>
    <property type="evidence" value="ECO:0007669"/>
    <property type="project" value="InterPro"/>
</dbReference>
<keyword evidence="9 10" id="KW-0472">Membrane</keyword>